<dbReference type="GO" id="GO:0102559">
    <property type="term" value="F:peptide chain release factor N(5)-glutamine methyltransferase activity"/>
    <property type="evidence" value="ECO:0007669"/>
    <property type="project" value="UniProtKB-EC"/>
</dbReference>
<keyword evidence="2 5" id="KW-0808">Transferase</keyword>
<dbReference type="InterPro" id="IPR040758">
    <property type="entry name" value="PrmC_N"/>
</dbReference>
<evidence type="ECO:0000313" key="8">
    <source>
        <dbReference type="EMBL" id="KTQ95749.1"/>
    </source>
</evidence>
<dbReference type="Pfam" id="PF05175">
    <property type="entry name" value="MTS"/>
    <property type="match status" value="1"/>
</dbReference>
<dbReference type="Pfam" id="PF17827">
    <property type="entry name" value="PrmC_N"/>
    <property type="match status" value="1"/>
</dbReference>
<sequence length="298" mass="31478">MRESSLGTLHRGLRQAFRQAGLATPDLDARLLLCDTLGLDSAGLILREGEAVDADAAARLAERAARRLAGEPVGRILGRRFFYDHEFELSPETLEPRPDTEILVELAASAFRARGEDEFVFADIGTGTGAIAVSLLALFPQSRCVAVDLSEGALETARRNAEGAGVGARFWALRGDYLAALAPGSLTAIVSNPPYIPSADIETLDAGVREHDPMLALDGGTDGLTAYRALCAAAAPKLKPGGNLLLEIGIGQEGDVRALAREAGLSWRETRADLSGIARALWFCGDDALEKQGKSAGN</sequence>
<comment type="catalytic activity">
    <reaction evidence="4 5">
        <text>L-glutaminyl-[peptide chain release factor] + S-adenosyl-L-methionine = N(5)-methyl-L-glutaminyl-[peptide chain release factor] + S-adenosyl-L-homocysteine + H(+)</text>
        <dbReference type="Rhea" id="RHEA:42896"/>
        <dbReference type="Rhea" id="RHEA-COMP:10271"/>
        <dbReference type="Rhea" id="RHEA-COMP:10272"/>
        <dbReference type="ChEBI" id="CHEBI:15378"/>
        <dbReference type="ChEBI" id="CHEBI:30011"/>
        <dbReference type="ChEBI" id="CHEBI:57856"/>
        <dbReference type="ChEBI" id="CHEBI:59789"/>
        <dbReference type="ChEBI" id="CHEBI:61891"/>
        <dbReference type="EC" id="2.1.1.297"/>
    </reaction>
</comment>
<evidence type="ECO:0000256" key="1">
    <source>
        <dbReference type="ARBA" id="ARBA00022603"/>
    </source>
</evidence>
<dbReference type="GO" id="GO:0032259">
    <property type="term" value="P:methylation"/>
    <property type="evidence" value="ECO:0007669"/>
    <property type="project" value="UniProtKB-KW"/>
</dbReference>
<evidence type="ECO:0000256" key="5">
    <source>
        <dbReference type="HAMAP-Rule" id="MF_02126"/>
    </source>
</evidence>
<dbReference type="EC" id="2.1.1.297" evidence="5"/>
<name>A0A175RAU7_9HYPH</name>
<dbReference type="Proteomes" id="UP000078272">
    <property type="component" value="Unassembled WGS sequence"/>
</dbReference>
<feature type="domain" description="Methyltransferase small" evidence="6">
    <location>
        <begin position="120"/>
        <end position="196"/>
    </location>
</feature>
<feature type="binding site" evidence="5">
    <location>
        <begin position="125"/>
        <end position="129"/>
    </location>
    <ligand>
        <name>S-adenosyl-L-methionine</name>
        <dbReference type="ChEBI" id="CHEBI:59789"/>
    </ligand>
</feature>
<feature type="binding site" evidence="5">
    <location>
        <begin position="192"/>
        <end position="195"/>
    </location>
    <ligand>
        <name>substrate</name>
    </ligand>
</feature>
<dbReference type="PATRIC" id="fig|401562.3.peg.1482"/>
<dbReference type="AlphaFoldDB" id="A0A175RAU7"/>
<dbReference type="NCBIfam" id="TIGR00536">
    <property type="entry name" value="hemK_fam"/>
    <property type="match status" value="1"/>
</dbReference>
<dbReference type="InterPro" id="IPR002052">
    <property type="entry name" value="DNA_methylase_N6_adenine_CS"/>
</dbReference>
<dbReference type="SUPFAM" id="SSF53335">
    <property type="entry name" value="S-adenosyl-L-methionine-dependent methyltransferases"/>
    <property type="match status" value="1"/>
</dbReference>
<comment type="caution">
    <text evidence="8">The sequence shown here is derived from an EMBL/GenBank/DDBJ whole genome shotgun (WGS) entry which is preliminary data.</text>
</comment>
<dbReference type="InterPro" id="IPR019874">
    <property type="entry name" value="RF_methyltr_PrmC"/>
</dbReference>
<feature type="domain" description="Release factor glutamine methyltransferase N-terminal" evidence="7">
    <location>
        <begin position="13"/>
        <end position="78"/>
    </location>
</feature>
<proteinExistence type="inferred from homology"/>
<dbReference type="STRING" id="401562.NS365_02290"/>
<feature type="binding site" evidence="5">
    <location>
        <position position="148"/>
    </location>
    <ligand>
        <name>S-adenosyl-L-methionine</name>
        <dbReference type="ChEBI" id="CHEBI:59789"/>
    </ligand>
</feature>
<dbReference type="NCBIfam" id="TIGR03534">
    <property type="entry name" value="RF_mod_PrmC"/>
    <property type="match status" value="1"/>
</dbReference>
<dbReference type="InterPro" id="IPR029063">
    <property type="entry name" value="SAM-dependent_MTases_sf"/>
</dbReference>
<evidence type="ECO:0000256" key="2">
    <source>
        <dbReference type="ARBA" id="ARBA00022679"/>
    </source>
</evidence>
<keyword evidence="1 5" id="KW-0489">Methyltransferase</keyword>
<dbReference type="PANTHER" id="PTHR18895:SF74">
    <property type="entry name" value="MTRF1L RELEASE FACTOR GLUTAMINE METHYLTRANSFERASE"/>
    <property type="match status" value="1"/>
</dbReference>
<dbReference type="InterPro" id="IPR007848">
    <property type="entry name" value="Small_mtfrase_dom"/>
</dbReference>
<reference evidence="8 9" key="1">
    <citation type="journal article" date="2016" name="Front. Microbiol.">
        <title>Genomic Resource of Rice Seed Associated Bacteria.</title>
        <authorList>
            <person name="Midha S."/>
            <person name="Bansal K."/>
            <person name="Sharma S."/>
            <person name="Kumar N."/>
            <person name="Patil P.P."/>
            <person name="Chaudhry V."/>
            <person name="Patil P.B."/>
        </authorList>
    </citation>
    <scope>NUCLEOTIDE SEQUENCE [LARGE SCALE GENOMIC DNA]</scope>
    <source>
        <strain evidence="8 9">NS226</strain>
    </source>
</reference>
<dbReference type="InterPro" id="IPR050320">
    <property type="entry name" value="N5-glutamine_MTase"/>
</dbReference>
<dbReference type="HAMAP" id="MF_02126">
    <property type="entry name" value="RF_methyltr_PrmC"/>
    <property type="match status" value="1"/>
</dbReference>
<keyword evidence="3 5" id="KW-0949">S-adenosyl-L-methionine</keyword>
<organism evidence="8 9">
    <name type="scientific">Aureimonas ureilytica</name>
    <dbReference type="NCBI Taxonomy" id="401562"/>
    <lineage>
        <taxon>Bacteria</taxon>
        <taxon>Pseudomonadati</taxon>
        <taxon>Pseudomonadota</taxon>
        <taxon>Alphaproteobacteria</taxon>
        <taxon>Hyphomicrobiales</taxon>
        <taxon>Aurantimonadaceae</taxon>
        <taxon>Aureimonas</taxon>
    </lineage>
</organism>
<evidence type="ECO:0000256" key="3">
    <source>
        <dbReference type="ARBA" id="ARBA00022691"/>
    </source>
</evidence>
<dbReference type="Gene3D" id="3.40.50.150">
    <property type="entry name" value="Vaccinia Virus protein VP39"/>
    <property type="match status" value="1"/>
</dbReference>
<evidence type="ECO:0000256" key="4">
    <source>
        <dbReference type="ARBA" id="ARBA00048391"/>
    </source>
</evidence>
<dbReference type="CDD" id="cd02440">
    <property type="entry name" value="AdoMet_MTases"/>
    <property type="match status" value="1"/>
</dbReference>
<accession>A0A175RAU7</accession>
<dbReference type="RefSeq" id="WP_058634881.1">
    <property type="nucleotide sequence ID" value="NZ_LDPZ01000020.1"/>
</dbReference>
<dbReference type="PROSITE" id="PS00092">
    <property type="entry name" value="N6_MTASE"/>
    <property type="match status" value="1"/>
</dbReference>
<dbReference type="OrthoDB" id="9800643at2"/>
<comment type="caution">
    <text evidence="5">Lacks conserved residue(s) required for the propagation of feature annotation.</text>
</comment>
<gene>
    <name evidence="5" type="primary">prmC</name>
    <name evidence="8" type="ORF">NS226_10045</name>
</gene>
<dbReference type="Gene3D" id="1.10.8.10">
    <property type="entry name" value="DNA helicase RuvA subunit, C-terminal domain"/>
    <property type="match status" value="1"/>
</dbReference>
<evidence type="ECO:0000259" key="6">
    <source>
        <dbReference type="Pfam" id="PF05175"/>
    </source>
</evidence>
<dbReference type="PANTHER" id="PTHR18895">
    <property type="entry name" value="HEMK METHYLTRANSFERASE"/>
    <property type="match status" value="1"/>
</dbReference>
<protein>
    <recommendedName>
        <fullName evidence="5">Release factor glutamine methyltransferase</fullName>
        <shortName evidence="5">RF MTase</shortName>
        <ecNumber evidence="5">2.1.1.297</ecNumber>
    </recommendedName>
    <alternativeName>
        <fullName evidence="5">N5-glutamine methyltransferase PrmC</fullName>
    </alternativeName>
    <alternativeName>
        <fullName evidence="5">Protein-(glutamine-N5) MTase PrmC</fullName>
    </alternativeName>
    <alternativeName>
        <fullName evidence="5">Protein-glutamine N-methyltransferase PrmC</fullName>
    </alternativeName>
</protein>
<comment type="function">
    <text evidence="5">Methylates the class 1 translation termination release factors RF1/PrfA and RF2/PrfB on the glutamine residue of the universally conserved GGQ motif.</text>
</comment>
<feature type="binding site" evidence="5">
    <location>
        <position position="192"/>
    </location>
    <ligand>
        <name>S-adenosyl-L-methionine</name>
        <dbReference type="ChEBI" id="CHEBI:59789"/>
    </ligand>
</feature>
<evidence type="ECO:0000259" key="7">
    <source>
        <dbReference type="Pfam" id="PF17827"/>
    </source>
</evidence>
<dbReference type="GO" id="GO:0003676">
    <property type="term" value="F:nucleic acid binding"/>
    <property type="evidence" value="ECO:0007669"/>
    <property type="project" value="InterPro"/>
</dbReference>
<evidence type="ECO:0000313" key="9">
    <source>
        <dbReference type="Proteomes" id="UP000078272"/>
    </source>
</evidence>
<dbReference type="InterPro" id="IPR004556">
    <property type="entry name" value="HemK-like"/>
</dbReference>
<dbReference type="EMBL" id="LDPZ01000020">
    <property type="protein sequence ID" value="KTQ95749.1"/>
    <property type="molecule type" value="Genomic_DNA"/>
</dbReference>
<comment type="similarity">
    <text evidence="5">Belongs to the protein N5-glutamine methyltransferase family. PrmC subfamily.</text>
</comment>